<proteinExistence type="predicted"/>
<dbReference type="AlphaFoldDB" id="A0A8B8MIM7"/>
<comment type="catalytic activity">
    <reaction evidence="4">
        <text>NAD(+) + H2O = ADP-D-ribose + nicotinamide + H(+)</text>
        <dbReference type="Rhea" id="RHEA:16301"/>
        <dbReference type="ChEBI" id="CHEBI:15377"/>
        <dbReference type="ChEBI" id="CHEBI:15378"/>
        <dbReference type="ChEBI" id="CHEBI:17154"/>
        <dbReference type="ChEBI" id="CHEBI:57540"/>
        <dbReference type="ChEBI" id="CHEBI:57967"/>
        <dbReference type="EC" id="3.2.2.6"/>
    </reaction>
    <physiologicalReaction direction="left-to-right" evidence="4">
        <dbReference type="Rhea" id="RHEA:16302"/>
    </physiologicalReaction>
</comment>
<evidence type="ECO:0000313" key="6">
    <source>
        <dbReference type="Proteomes" id="UP000694853"/>
    </source>
</evidence>
<dbReference type="GeneID" id="113874560"/>
<gene>
    <name evidence="7" type="primary">LOC113874560</name>
</gene>
<dbReference type="Proteomes" id="UP000694853">
    <property type="component" value="Unplaced"/>
</dbReference>
<dbReference type="SMART" id="SM00255">
    <property type="entry name" value="TIR"/>
    <property type="match status" value="2"/>
</dbReference>
<evidence type="ECO:0000256" key="3">
    <source>
        <dbReference type="ARBA" id="ARBA00023027"/>
    </source>
</evidence>
<dbReference type="OrthoDB" id="6160824at2759"/>
<evidence type="ECO:0000256" key="1">
    <source>
        <dbReference type="ARBA" id="ARBA00011982"/>
    </source>
</evidence>
<dbReference type="PANTHER" id="PTHR32009">
    <property type="entry name" value="TMV RESISTANCE PROTEIN N-LIKE"/>
    <property type="match status" value="1"/>
</dbReference>
<dbReference type="SUPFAM" id="SSF52200">
    <property type="entry name" value="Toll/Interleukin receptor TIR domain"/>
    <property type="match status" value="2"/>
</dbReference>
<dbReference type="RefSeq" id="XP_027368581.1">
    <property type="nucleotide sequence ID" value="XM_027512780.1"/>
</dbReference>
<keyword evidence="3" id="KW-0520">NAD</keyword>
<dbReference type="PANTHER" id="PTHR32009:SF39">
    <property type="entry name" value="TIR DOMAIN-CONTAINING PROTEIN"/>
    <property type="match status" value="1"/>
</dbReference>
<dbReference type="InterPro" id="IPR000157">
    <property type="entry name" value="TIR_dom"/>
</dbReference>
<reference evidence="7" key="2">
    <citation type="submission" date="2025-08" db="UniProtKB">
        <authorList>
            <consortium name="RefSeq"/>
        </authorList>
    </citation>
    <scope>IDENTIFICATION</scope>
    <source>
        <tissue evidence="7">Young leaves</tissue>
    </source>
</reference>
<evidence type="ECO:0000259" key="5">
    <source>
        <dbReference type="PROSITE" id="PS50104"/>
    </source>
</evidence>
<protein>
    <recommendedName>
        <fullName evidence="1">ADP-ribosyl cyclase/cyclic ADP-ribose hydrolase</fullName>
        <ecNumber evidence="1">3.2.2.6</ecNumber>
    </recommendedName>
</protein>
<dbReference type="PROSITE" id="PS50104">
    <property type="entry name" value="TIR"/>
    <property type="match status" value="2"/>
</dbReference>
<organism evidence="6 7">
    <name type="scientific">Abrus precatorius</name>
    <name type="common">Indian licorice</name>
    <name type="synonym">Glycine abrus</name>
    <dbReference type="NCBI Taxonomy" id="3816"/>
    <lineage>
        <taxon>Eukaryota</taxon>
        <taxon>Viridiplantae</taxon>
        <taxon>Streptophyta</taxon>
        <taxon>Embryophyta</taxon>
        <taxon>Tracheophyta</taxon>
        <taxon>Spermatophyta</taxon>
        <taxon>Magnoliopsida</taxon>
        <taxon>eudicotyledons</taxon>
        <taxon>Gunneridae</taxon>
        <taxon>Pentapetalae</taxon>
        <taxon>rosids</taxon>
        <taxon>fabids</taxon>
        <taxon>Fabales</taxon>
        <taxon>Fabaceae</taxon>
        <taxon>Papilionoideae</taxon>
        <taxon>50 kb inversion clade</taxon>
        <taxon>NPAAA clade</taxon>
        <taxon>indigoferoid/millettioid clade</taxon>
        <taxon>Abreae</taxon>
        <taxon>Abrus</taxon>
    </lineage>
</organism>
<reference evidence="6" key="1">
    <citation type="journal article" date="2019" name="Toxins">
        <title>Detection of Abrin-Like and Prepropulchellin-Like Toxin Genes and Transcripts Using Whole Genome Sequencing and Full-Length Transcript Sequencing of Abrus precatorius.</title>
        <authorList>
            <person name="Hovde B.T."/>
            <person name="Daligault H.E."/>
            <person name="Hanschen E.R."/>
            <person name="Kunde Y.A."/>
            <person name="Johnson M.B."/>
            <person name="Starkenburg S.R."/>
            <person name="Johnson S.L."/>
        </authorList>
    </citation>
    <scope>NUCLEOTIDE SEQUENCE [LARGE SCALE GENOMIC DNA]</scope>
</reference>
<keyword evidence="6" id="KW-1185">Reference proteome</keyword>
<dbReference type="InterPro" id="IPR035897">
    <property type="entry name" value="Toll_tir_struct_dom_sf"/>
</dbReference>
<evidence type="ECO:0000313" key="7">
    <source>
        <dbReference type="RefSeq" id="XP_027368581.1"/>
    </source>
</evidence>
<dbReference type="KEGG" id="aprc:113874560"/>
<sequence>MANEGNTEHKPKWLYDVFLCFRGEDTRHTFAGNLYNALTHKRFNTFMDHERLKTGDHISFIHEALQHSMISIVILSKDFASSTYCLDEIVKILECRKQKNQLVLPIFYDVDPSDVSCESETSRFKEAVSNFRERFAHDLPKLNTWRSTLSRLAQPNPIYGQWQFKNERKRMNELKGCLYFCRKQYEYERIEMIVEWVTKNVPRCDVFLSFREKDTRYPFIDFLHNALLLERFKINMHDEASEDLDQISQSLIESIERSWLLVVVLSENFAYSSSCLDELVTILECKKKKNQLVWPIFYKVEPSDLRHQRNSYAEAMAEQENNFGKDSEKVQKWRSALFEVANMKGSHLKTGYEYEIIEKIVKVAINAMYIRSS</sequence>
<evidence type="ECO:0000256" key="4">
    <source>
        <dbReference type="ARBA" id="ARBA00047304"/>
    </source>
</evidence>
<keyword evidence="2" id="KW-0378">Hydrolase</keyword>
<dbReference type="Pfam" id="PF01582">
    <property type="entry name" value="TIR"/>
    <property type="match status" value="2"/>
</dbReference>
<feature type="domain" description="TIR" evidence="5">
    <location>
        <begin position="13"/>
        <end position="171"/>
    </location>
</feature>
<name>A0A8B8MIM7_ABRPR</name>
<accession>A0A8B8MIM7</accession>
<dbReference type="EC" id="3.2.2.6" evidence="1"/>
<feature type="domain" description="TIR" evidence="5">
    <location>
        <begin position="202"/>
        <end position="368"/>
    </location>
</feature>
<dbReference type="GO" id="GO:0061809">
    <property type="term" value="F:NAD+ nucleosidase activity, cyclic ADP-ribose generating"/>
    <property type="evidence" value="ECO:0007669"/>
    <property type="project" value="UniProtKB-EC"/>
</dbReference>
<evidence type="ECO:0000256" key="2">
    <source>
        <dbReference type="ARBA" id="ARBA00022801"/>
    </source>
</evidence>
<dbReference type="GO" id="GO:0007165">
    <property type="term" value="P:signal transduction"/>
    <property type="evidence" value="ECO:0007669"/>
    <property type="project" value="InterPro"/>
</dbReference>
<dbReference type="Gene3D" id="3.40.50.10140">
    <property type="entry name" value="Toll/interleukin-1 receptor homology (TIR) domain"/>
    <property type="match status" value="2"/>
</dbReference>